<dbReference type="CDD" id="cd07562">
    <property type="entry name" value="Peptidase_S41_TRI"/>
    <property type="match status" value="1"/>
</dbReference>
<name>A0A1D8GI86_9FIRM</name>
<dbReference type="OrthoDB" id="5379939at2"/>
<dbReference type="AlphaFoldDB" id="A0A1D8GI86"/>
<proteinExistence type="predicted"/>
<dbReference type="SUPFAM" id="SSF52096">
    <property type="entry name" value="ClpP/crotonase"/>
    <property type="match status" value="1"/>
</dbReference>
<protein>
    <recommendedName>
        <fullName evidence="1">Tail specific protease domain-containing protein</fullName>
    </recommendedName>
</protein>
<dbReference type="Proteomes" id="UP000095743">
    <property type="component" value="Chromosome"/>
</dbReference>
<accession>A0A1D8GI86</accession>
<evidence type="ECO:0000313" key="2">
    <source>
        <dbReference type="EMBL" id="AOT70614.1"/>
    </source>
</evidence>
<dbReference type="KEGG" id="gfe:Gferi_14160"/>
<evidence type="ECO:0000313" key="3">
    <source>
        <dbReference type="Proteomes" id="UP000095743"/>
    </source>
</evidence>
<reference evidence="2 3" key="1">
    <citation type="submission" date="2016-09" db="EMBL/GenBank/DDBJ databases">
        <title>Genomic analysis reveals versatility of anaerobic energy metabolism of Geosporobacter ferrireducens IRF9 of phylum Firmicutes.</title>
        <authorList>
            <person name="Kim S.-J."/>
        </authorList>
    </citation>
    <scope>NUCLEOTIDE SEQUENCE [LARGE SCALE GENOMIC DNA]</scope>
    <source>
        <strain evidence="2 3">IRF9</strain>
    </source>
</reference>
<dbReference type="SMART" id="SM00245">
    <property type="entry name" value="TSPc"/>
    <property type="match status" value="1"/>
</dbReference>
<dbReference type="Gene3D" id="3.90.226.10">
    <property type="entry name" value="2-enoyl-CoA Hydratase, Chain A, domain 1"/>
    <property type="match status" value="1"/>
</dbReference>
<dbReference type="EMBL" id="CP017269">
    <property type="protein sequence ID" value="AOT70614.1"/>
    <property type="molecule type" value="Genomic_DNA"/>
</dbReference>
<dbReference type="InterPro" id="IPR005151">
    <property type="entry name" value="Tail-specific_protease"/>
</dbReference>
<dbReference type="RefSeq" id="WP_069977560.1">
    <property type="nucleotide sequence ID" value="NZ_CP017269.1"/>
</dbReference>
<organism evidence="2 3">
    <name type="scientific">Geosporobacter ferrireducens</name>
    <dbReference type="NCBI Taxonomy" id="1424294"/>
    <lineage>
        <taxon>Bacteria</taxon>
        <taxon>Bacillati</taxon>
        <taxon>Bacillota</taxon>
        <taxon>Clostridia</taxon>
        <taxon>Peptostreptococcales</taxon>
        <taxon>Thermotaleaceae</taxon>
        <taxon>Geosporobacter</taxon>
    </lineage>
</organism>
<dbReference type="Pfam" id="PF03572">
    <property type="entry name" value="Peptidase_S41"/>
    <property type="match status" value="1"/>
</dbReference>
<dbReference type="GO" id="GO:0008236">
    <property type="term" value="F:serine-type peptidase activity"/>
    <property type="evidence" value="ECO:0007669"/>
    <property type="project" value="InterPro"/>
</dbReference>
<dbReference type="Gene3D" id="3.30.750.44">
    <property type="match status" value="1"/>
</dbReference>
<dbReference type="Gene3D" id="2.30.42.10">
    <property type="match status" value="1"/>
</dbReference>
<feature type="domain" description="Tail specific protease" evidence="1">
    <location>
        <begin position="339"/>
        <end position="544"/>
    </location>
</feature>
<evidence type="ECO:0000259" key="1">
    <source>
        <dbReference type="SMART" id="SM00245"/>
    </source>
</evidence>
<dbReference type="GO" id="GO:0006508">
    <property type="term" value="P:proteolysis"/>
    <property type="evidence" value="ECO:0007669"/>
    <property type="project" value="InterPro"/>
</dbReference>
<gene>
    <name evidence="2" type="ORF">Gferi_14160</name>
</gene>
<sequence>MRKNLWVGRSLLIGLVALTILVSLGMMKNRGLLDKESGISIEHLNEDQVENLHKLCKVWGFVKYHHPKVIAASVNWDYELFRIIPKVIEVKDSGEVDKVLYNWVNNLGKVKEGIRPDKKDVMVTPDIDWIKDDKFLSKELSDLLVKISKTYISKRNKAYTRFEKDSIFVDFKNEKPYPNMQFDDDGYKLLSLFRYWNIIEYYYPYRTVMGEDWDGVLTAFIPRFVQCRDSISYKLTVAELTTKIHDSHGWVRDYSRELEKYWGYNVAPIKFQLVENKIVVTDKAEKYAMDSNIQKGDIILKIHDKDVFEVIKERSKYISASNDKGIIRNMLYYLFRTSDNSLILTLERDGKTLKENINCYNLTNMFEANEKSHRLLEGNIGYINPGALEKGEIDNIMSKYRDTKGLIVDLRHYPSDFIVYSLGNYLMAQKVVFSKVTVANPSVPGEFVFDEDLKVGSNNPNYYKGKVIIIINESTQSQAEFTTMALRKAPNAQVIGSNSSGTDGNIAVFRLPGGIETAITGVGIYYPDKSETQRVGLSPDIYIEPTIQGIKEGRDELLEKALELIIN</sequence>
<keyword evidence="3" id="KW-1185">Reference proteome</keyword>
<dbReference type="InterPro" id="IPR029045">
    <property type="entry name" value="ClpP/crotonase-like_dom_sf"/>
</dbReference>
<dbReference type="InterPro" id="IPR036034">
    <property type="entry name" value="PDZ_sf"/>
</dbReference>
<dbReference type="STRING" id="1424294.Gferi_14160"/>